<dbReference type="AlphaFoldDB" id="A0A1C0U0X7"/>
<organism evidence="1 2">
    <name type="scientific">Photorhabdus australis subsp. thailandensis</name>
    <dbReference type="NCBI Taxonomy" id="2805096"/>
    <lineage>
        <taxon>Bacteria</taxon>
        <taxon>Pseudomonadati</taxon>
        <taxon>Pseudomonadota</taxon>
        <taxon>Gammaproteobacteria</taxon>
        <taxon>Enterobacterales</taxon>
        <taxon>Morganellaceae</taxon>
        <taxon>Photorhabdus</taxon>
    </lineage>
</organism>
<sequence>MPVMVKMFQIVIGPVADGHPVMSVVTPAPQCPGGGHAAQPVLTVVAEVDCAAFLIKQSDQSLMGIIFLSTAVTVGVFFRCHQPESITGQGGFSAIRSNKSFRLALLIIQL</sequence>
<accession>A0A1C0U0X7</accession>
<reference evidence="1 2" key="1">
    <citation type="submission" date="2015-12" db="EMBL/GenBank/DDBJ databases">
        <title>Genome comparisons provide insights into the role of secondary metabolites in the pathogenic phase of the Photorhabdus life cycle.</title>
        <authorList>
            <person name="Tobias N.J."/>
            <person name="Mishra B."/>
            <person name="Gupta D.K."/>
            <person name="Thines M."/>
            <person name="Stinear T.P."/>
            <person name="Bode H.B."/>
        </authorList>
    </citation>
    <scope>NUCLEOTIDE SEQUENCE [LARGE SCALE GENOMIC DNA]</scope>
    <source>
        <strain evidence="1 2">PB68.1</strain>
    </source>
</reference>
<protein>
    <submittedName>
        <fullName evidence="1">Uncharacterized protein</fullName>
    </submittedName>
</protein>
<comment type="caution">
    <text evidence="1">The sequence shown here is derived from an EMBL/GenBank/DDBJ whole genome shotgun (WGS) entry which is preliminary data.</text>
</comment>
<evidence type="ECO:0000313" key="2">
    <source>
        <dbReference type="Proteomes" id="UP000093476"/>
    </source>
</evidence>
<keyword evidence="2" id="KW-1185">Reference proteome</keyword>
<name>A0A1C0U0X7_9GAMM</name>
<gene>
    <name evidence="1" type="ORF">Ppb6_03295</name>
</gene>
<dbReference type="EMBL" id="LOMY01000119">
    <property type="protein sequence ID" value="OCQ51564.1"/>
    <property type="molecule type" value="Genomic_DNA"/>
</dbReference>
<evidence type="ECO:0000313" key="1">
    <source>
        <dbReference type="EMBL" id="OCQ51564.1"/>
    </source>
</evidence>
<dbReference type="Proteomes" id="UP000093476">
    <property type="component" value="Unassembled WGS sequence"/>
</dbReference>
<proteinExistence type="predicted"/>